<evidence type="ECO:0000313" key="3">
    <source>
        <dbReference type="Proteomes" id="UP000831541"/>
    </source>
</evidence>
<accession>A0AAD0ACI2</accession>
<sequence>MERDVLIAFSTIYFVFIFWVISSTVWLIYLSARMYMCRNDIGRRLGHLASEIMYLQGHALPNEPDHVMLPPPYSQLQ</sequence>
<dbReference type="GeneID" id="80537572"/>
<keyword evidence="3" id="KW-1185">Reference proteome</keyword>
<dbReference type="KEGG" id="vg:80537572"/>
<keyword evidence="1" id="KW-0472">Membrane</keyword>
<keyword evidence="1" id="KW-1133">Transmembrane helix</keyword>
<feature type="transmembrane region" description="Helical" evidence="1">
    <location>
        <begin position="6"/>
        <end position="29"/>
    </location>
</feature>
<reference evidence="2" key="1">
    <citation type="journal article" date="2018" name="Microbiome">
        <title>Comparative analysis of rodent and small mammal viromes to better understand the wildlife origin of emerging infectious diseases.</title>
        <authorList>
            <person name="Wu Z."/>
            <person name="Lu L."/>
            <person name="Du J."/>
            <person name="Yang L."/>
            <person name="Ren X."/>
            <person name="Liu B."/>
            <person name="Jiang J."/>
            <person name="Yang J."/>
            <person name="Dong J."/>
            <person name="Sun L."/>
            <person name="Zhu Y."/>
            <person name="Li Y."/>
            <person name="Zheng D."/>
            <person name="Zhang C."/>
            <person name="Su H."/>
            <person name="Zheng Y."/>
            <person name="Zhou H."/>
            <person name="Zhu G."/>
            <person name="Li H."/>
            <person name="Chmura A."/>
            <person name="Yang F."/>
            <person name="Daszak P."/>
            <person name="Wang J."/>
            <person name="Liu Q."/>
            <person name="Jin Q."/>
        </authorList>
    </citation>
    <scope>NUCLEOTIDE SEQUENCE</scope>
    <source>
        <strain evidence="2">RtAp-ParaV/NX2015</strain>
    </source>
</reference>
<dbReference type="RefSeq" id="YP_010799238.1">
    <property type="nucleotide sequence ID" value="NC_076597.1"/>
</dbReference>
<protein>
    <submittedName>
        <fullName evidence="2">Small hydrophobic protein</fullName>
    </submittedName>
</protein>
<organism evidence="2 3">
    <name type="scientific">Rodent paramyxovirus</name>
    <dbReference type="NCBI Taxonomy" id="1497434"/>
    <lineage>
        <taxon>Viruses</taxon>
        <taxon>Riboviria</taxon>
        <taxon>Orthornavirae</taxon>
        <taxon>Negarnaviricota</taxon>
        <taxon>Haploviricotina</taxon>
        <taxon>Monjiviricetes</taxon>
        <taxon>Mononegavirales</taxon>
        <taxon>Paramyxoviridae</taxon>
        <taxon>Orthoparamyxovirinae</taxon>
        <taxon>Jeilongvirus</taxon>
        <taxon>Jeilongvirus apodemi</taxon>
    </lineage>
</organism>
<name>A0AAD0ACI2_9MONO</name>
<proteinExistence type="predicted"/>
<evidence type="ECO:0000313" key="2">
    <source>
        <dbReference type="EMBL" id="ATP66850.1"/>
    </source>
</evidence>
<dbReference type="EMBL" id="KY370098">
    <property type="protein sequence ID" value="ATP66850.1"/>
    <property type="molecule type" value="Viral_cRNA"/>
</dbReference>
<dbReference type="Proteomes" id="UP000831541">
    <property type="component" value="Segment"/>
</dbReference>
<keyword evidence="1" id="KW-0812">Transmembrane</keyword>
<evidence type="ECO:0000256" key="1">
    <source>
        <dbReference type="SAM" id="Phobius"/>
    </source>
</evidence>